<feature type="domain" description="T-SNARE coiled-coil homology" evidence="6">
    <location>
        <begin position="157"/>
        <end position="219"/>
    </location>
</feature>
<dbReference type="SUPFAM" id="SSF58038">
    <property type="entry name" value="SNARE fusion complex"/>
    <property type="match status" value="1"/>
</dbReference>
<protein>
    <recommendedName>
        <fullName evidence="6">t-SNARE coiled-coil homology domain-containing protein</fullName>
    </recommendedName>
</protein>
<evidence type="ECO:0000256" key="5">
    <source>
        <dbReference type="SAM" id="Phobius"/>
    </source>
</evidence>
<proteinExistence type="predicted"/>
<evidence type="ECO:0000256" key="1">
    <source>
        <dbReference type="ARBA" id="ARBA00004370"/>
    </source>
</evidence>
<keyword evidence="5" id="KW-0812">Transmembrane</keyword>
<dbReference type="GO" id="GO:0006906">
    <property type="term" value="P:vesicle fusion"/>
    <property type="evidence" value="ECO:0007669"/>
    <property type="project" value="TreeGrafter"/>
</dbReference>
<dbReference type="PROSITE" id="PS50192">
    <property type="entry name" value="T_SNARE"/>
    <property type="match status" value="1"/>
</dbReference>
<dbReference type="GO" id="GO:0000149">
    <property type="term" value="F:SNARE binding"/>
    <property type="evidence" value="ECO:0007669"/>
    <property type="project" value="TreeGrafter"/>
</dbReference>
<dbReference type="EnsemblMetazoa" id="GAUT034538-RA">
    <property type="protein sequence ID" value="GAUT034538-PA"/>
    <property type="gene ID" value="GAUT034538"/>
</dbReference>
<name>A0A1A9VEB1_GLOAU</name>
<dbReference type="GO" id="GO:0048278">
    <property type="term" value="P:vesicle docking"/>
    <property type="evidence" value="ECO:0007669"/>
    <property type="project" value="TreeGrafter"/>
</dbReference>
<evidence type="ECO:0000256" key="4">
    <source>
        <dbReference type="ARBA" id="ARBA00023136"/>
    </source>
</evidence>
<keyword evidence="3" id="KW-0175">Coiled coil</keyword>
<dbReference type="PANTHER" id="PTHR19957:SF124">
    <property type="entry name" value="SYNTAXIN-8"/>
    <property type="match status" value="1"/>
</dbReference>
<sequence>MALVDVDSWVTEYESCSRLSHALLDKLNHRDRCHNPSLEYNRLTSSIKVGLKQFDNELQQLKSKLNDAVLERAITFEENERRQRQMVTLQSQRQQIQTKYIDNRSAGLQSDMGVAAFSGIRSSGRTAHADYGDAENDSDVAPIIDTSDVEALKQHQIAILEQQNHGLDILSQTISRQRALATQLGQEVEDQNEILDNLAVTMERVETGVGHETHNISLVNRTDNRTWCYWLVIIALFIAIVIVALI</sequence>
<dbReference type="Gene3D" id="1.20.5.110">
    <property type="match status" value="1"/>
</dbReference>
<keyword evidence="4 5" id="KW-0472">Membrane</keyword>
<keyword evidence="2" id="KW-0813">Transport</keyword>
<keyword evidence="5" id="KW-1133">Transmembrane helix</keyword>
<dbReference type="AlphaFoldDB" id="A0A1A9VEB1"/>
<reference evidence="7" key="1">
    <citation type="submission" date="2020-05" db="UniProtKB">
        <authorList>
            <consortium name="EnsemblMetazoa"/>
        </authorList>
    </citation>
    <scope>IDENTIFICATION</scope>
    <source>
        <strain evidence="7">TTRI</strain>
    </source>
</reference>
<keyword evidence="8" id="KW-1185">Reference proteome</keyword>
<dbReference type="Proteomes" id="UP000078200">
    <property type="component" value="Unassembled WGS sequence"/>
</dbReference>
<dbReference type="GO" id="GO:0006886">
    <property type="term" value="P:intracellular protein transport"/>
    <property type="evidence" value="ECO:0007669"/>
    <property type="project" value="TreeGrafter"/>
</dbReference>
<comment type="subcellular location">
    <subcellularLocation>
        <location evidence="1">Membrane</location>
    </subcellularLocation>
</comment>
<dbReference type="VEuPathDB" id="VectorBase:GAUT034538"/>
<organism evidence="7 8">
    <name type="scientific">Glossina austeni</name>
    <name type="common">Savannah tsetse fly</name>
    <dbReference type="NCBI Taxonomy" id="7395"/>
    <lineage>
        <taxon>Eukaryota</taxon>
        <taxon>Metazoa</taxon>
        <taxon>Ecdysozoa</taxon>
        <taxon>Arthropoda</taxon>
        <taxon>Hexapoda</taxon>
        <taxon>Insecta</taxon>
        <taxon>Pterygota</taxon>
        <taxon>Neoptera</taxon>
        <taxon>Endopterygota</taxon>
        <taxon>Diptera</taxon>
        <taxon>Brachycera</taxon>
        <taxon>Muscomorpha</taxon>
        <taxon>Hippoboscoidea</taxon>
        <taxon>Glossinidae</taxon>
        <taxon>Glossina</taxon>
    </lineage>
</organism>
<dbReference type="GO" id="GO:0031201">
    <property type="term" value="C:SNARE complex"/>
    <property type="evidence" value="ECO:0007669"/>
    <property type="project" value="TreeGrafter"/>
</dbReference>
<evidence type="ECO:0000256" key="3">
    <source>
        <dbReference type="ARBA" id="ARBA00023054"/>
    </source>
</evidence>
<evidence type="ECO:0000256" key="2">
    <source>
        <dbReference type="ARBA" id="ARBA00022448"/>
    </source>
</evidence>
<evidence type="ECO:0000259" key="6">
    <source>
        <dbReference type="PROSITE" id="PS50192"/>
    </source>
</evidence>
<evidence type="ECO:0000313" key="7">
    <source>
        <dbReference type="EnsemblMetazoa" id="GAUT034538-PA"/>
    </source>
</evidence>
<dbReference type="GO" id="GO:0012505">
    <property type="term" value="C:endomembrane system"/>
    <property type="evidence" value="ECO:0007669"/>
    <property type="project" value="TreeGrafter"/>
</dbReference>
<dbReference type="InterPro" id="IPR000727">
    <property type="entry name" value="T_SNARE_dom"/>
</dbReference>
<evidence type="ECO:0000313" key="8">
    <source>
        <dbReference type="Proteomes" id="UP000078200"/>
    </source>
</evidence>
<dbReference type="InterPro" id="IPR045242">
    <property type="entry name" value="Syntaxin"/>
</dbReference>
<dbReference type="STRING" id="7395.A0A1A9VEB1"/>
<feature type="transmembrane region" description="Helical" evidence="5">
    <location>
        <begin position="227"/>
        <end position="245"/>
    </location>
</feature>
<accession>A0A1A9VEB1</accession>
<dbReference type="PANTHER" id="PTHR19957">
    <property type="entry name" value="SYNTAXIN"/>
    <property type="match status" value="1"/>
</dbReference>
<dbReference type="GO" id="GO:0005484">
    <property type="term" value="F:SNAP receptor activity"/>
    <property type="evidence" value="ECO:0007669"/>
    <property type="project" value="TreeGrafter"/>
</dbReference>